<evidence type="ECO:0000256" key="8">
    <source>
        <dbReference type="ARBA" id="ARBA00022989"/>
    </source>
</evidence>
<evidence type="ECO:0000256" key="9">
    <source>
        <dbReference type="ARBA" id="ARBA00023130"/>
    </source>
</evidence>
<comment type="subunit">
    <text evidence="16">Monomer. Homomultimer; when activated. Interacts with TYROBP/DAP12. Interacts with TLR4.</text>
</comment>
<dbReference type="Gene3D" id="2.60.40.10">
    <property type="entry name" value="Immunoglobulins"/>
    <property type="match status" value="1"/>
</dbReference>
<reference evidence="20" key="2">
    <citation type="submission" date="2025-09" db="UniProtKB">
        <authorList>
            <consortium name="Ensembl"/>
        </authorList>
    </citation>
    <scope>IDENTIFICATION</scope>
</reference>
<feature type="transmembrane region" description="Helical" evidence="17">
    <location>
        <begin position="201"/>
        <end position="225"/>
    </location>
</feature>
<dbReference type="GO" id="GO:0097110">
    <property type="term" value="F:scaffold protein binding"/>
    <property type="evidence" value="ECO:0007669"/>
    <property type="project" value="Ensembl"/>
</dbReference>
<dbReference type="InterPro" id="IPR007110">
    <property type="entry name" value="Ig-like_dom"/>
</dbReference>
<evidence type="ECO:0000256" key="11">
    <source>
        <dbReference type="ARBA" id="ARBA00023157"/>
    </source>
</evidence>
<dbReference type="SMART" id="SM00409">
    <property type="entry name" value="IG"/>
    <property type="match status" value="1"/>
</dbReference>
<organism evidence="20 21">
    <name type="scientific">Marmota marmota marmota</name>
    <name type="common">Alpine marmot</name>
    <dbReference type="NCBI Taxonomy" id="9994"/>
    <lineage>
        <taxon>Eukaryota</taxon>
        <taxon>Metazoa</taxon>
        <taxon>Chordata</taxon>
        <taxon>Craniata</taxon>
        <taxon>Vertebrata</taxon>
        <taxon>Euteleostomi</taxon>
        <taxon>Mammalia</taxon>
        <taxon>Eutheria</taxon>
        <taxon>Euarchontoglires</taxon>
        <taxon>Glires</taxon>
        <taxon>Rodentia</taxon>
        <taxon>Sciuromorpha</taxon>
        <taxon>Sciuridae</taxon>
        <taxon>Xerinae</taxon>
        <taxon>Marmotini</taxon>
        <taxon>Marmota</taxon>
    </lineage>
</organism>
<evidence type="ECO:0000256" key="12">
    <source>
        <dbReference type="ARBA" id="ARBA00023170"/>
    </source>
</evidence>
<evidence type="ECO:0000259" key="19">
    <source>
        <dbReference type="PROSITE" id="PS50835"/>
    </source>
</evidence>
<dbReference type="GO" id="GO:0004888">
    <property type="term" value="F:transmembrane signaling receptor activity"/>
    <property type="evidence" value="ECO:0007669"/>
    <property type="project" value="Ensembl"/>
</dbReference>
<evidence type="ECO:0000256" key="6">
    <source>
        <dbReference type="ARBA" id="ARBA00022729"/>
    </source>
</evidence>
<keyword evidence="7" id="KW-0391">Immunity</keyword>
<comment type="subcellular location">
    <subcellularLocation>
        <location evidence="1">Cell membrane</location>
        <topology evidence="1">Single-pass type I membrane protein</topology>
    </subcellularLocation>
</comment>
<evidence type="ECO:0000256" key="16">
    <source>
        <dbReference type="ARBA" id="ARBA00046918"/>
    </source>
</evidence>
<keyword evidence="5 17" id="KW-0812">Transmembrane</keyword>
<reference evidence="20" key="1">
    <citation type="submission" date="2025-08" db="UniProtKB">
        <authorList>
            <consortium name="Ensembl"/>
        </authorList>
    </citation>
    <scope>IDENTIFICATION</scope>
</reference>
<feature type="signal peptide" evidence="18">
    <location>
        <begin position="1"/>
        <end position="17"/>
    </location>
</feature>
<evidence type="ECO:0000256" key="2">
    <source>
        <dbReference type="ARBA" id="ARBA00021287"/>
    </source>
</evidence>
<dbReference type="PANTHER" id="PTHR19357">
    <property type="entry name" value="TRIGGERING RECEPTOR EXPRESSED ON MYELOID CELLS 1"/>
    <property type="match status" value="1"/>
</dbReference>
<evidence type="ECO:0000256" key="13">
    <source>
        <dbReference type="ARBA" id="ARBA00023180"/>
    </source>
</evidence>
<keyword evidence="10 17" id="KW-0472">Membrane</keyword>
<dbReference type="InterPro" id="IPR013783">
    <property type="entry name" value="Ig-like_fold"/>
</dbReference>
<accession>A0A8C6AF09</accession>
<dbReference type="PANTHER" id="PTHR19357:SF0">
    <property type="entry name" value="TRIGGERING RECEPTOR EXPRESSED ON MYELOID CELLS 1"/>
    <property type="match status" value="1"/>
</dbReference>
<dbReference type="InterPro" id="IPR036179">
    <property type="entry name" value="Ig-like_dom_sf"/>
</dbReference>
<name>A0A8C6AF09_MARMA</name>
<evidence type="ECO:0000256" key="3">
    <source>
        <dbReference type="ARBA" id="ARBA00022475"/>
    </source>
</evidence>
<keyword evidence="4" id="KW-0399">Innate immunity</keyword>
<dbReference type="SUPFAM" id="SSF48726">
    <property type="entry name" value="Immunoglobulin"/>
    <property type="match status" value="1"/>
</dbReference>
<sequence length="232" mass="26042">MMLWGLLWTLFFSGLQAAAQSKEEKYVLQEGETLTVDCPSNRKYAYSQKAWQRLRNGEEPQTLAVTERSQGTLNQIQVGRYILRDDPAESMFQVRMINLQVEDSGLYRCVVYYPPPKEPVLLFHPVRLVVTADPSTKRTSDKNSTPKLAPTTIRPTTLPTTKTLRTFYTSSRTVVQSLPMSTAVIPPNTTVNPTDAIRLPVFSIVVPVACGILIKSLVFTVLFVVTQRSFGL</sequence>
<proteinExistence type="predicted"/>
<keyword evidence="21" id="KW-1185">Reference proteome</keyword>
<evidence type="ECO:0000256" key="14">
    <source>
        <dbReference type="ARBA" id="ARBA00023319"/>
    </source>
</evidence>
<dbReference type="Ensembl" id="ENSMMMT00000031743.1">
    <property type="protein sequence ID" value="ENSMMMP00000028068.1"/>
    <property type="gene ID" value="ENSMMMG00000024471.1"/>
</dbReference>
<evidence type="ECO:0000256" key="7">
    <source>
        <dbReference type="ARBA" id="ARBA00022859"/>
    </source>
</evidence>
<evidence type="ECO:0000313" key="20">
    <source>
        <dbReference type="Ensembl" id="ENSMMMP00000028068.1"/>
    </source>
</evidence>
<evidence type="ECO:0000256" key="5">
    <source>
        <dbReference type="ARBA" id="ARBA00022692"/>
    </source>
</evidence>
<evidence type="ECO:0000256" key="15">
    <source>
        <dbReference type="ARBA" id="ARBA00045778"/>
    </source>
</evidence>
<keyword evidence="12" id="KW-0675">Receptor</keyword>
<feature type="domain" description="Ig-like" evidence="19">
    <location>
        <begin position="16"/>
        <end position="111"/>
    </location>
</feature>
<gene>
    <name evidence="20" type="primary">TREM1</name>
</gene>
<dbReference type="GeneTree" id="ENSGT00470000042299"/>
<evidence type="ECO:0000256" key="17">
    <source>
        <dbReference type="SAM" id="Phobius"/>
    </source>
</evidence>
<keyword evidence="14" id="KW-0393">Immunoglobulin domain</keyword>
<keyword evidence="13" id="KW-0325">Glycoprotein</keyword>
<keyword evidence="11" id="KW-1015">Disulfide bond</keyword>
<dbReference type="Pfam" id="PF07686">
    <property type="entry name" value="V-set"/>
    <property type="match status" value="1"/>
</dbReference>
<keyword evidence="3" id="KW-1003">Cell membrane</keyword>
<evidence type="ECO:0000256" key="1">
    <source>
        <dbReference type="ARBA" id="ARBA00004251"/>
    </source>
</evidence>
<dbReference type="GO" id="GO:0005886">
    <property type="term" value="C:plasma membrane"/>
    <property type="evidence" value="ECO:0007669"/>
    <property type="project" value="UniProtKB-SubCell"/>
</dbReference>
<dbReference type="GO" id="GO:0070945">
    <property type="term" value="P:neutrophil-mediated killing of gram-negative bacterium"/>
    <property type="evidence" value="ECO:0007669"/>
    <property type="project" value="TreeGrafter"/>
</dbReference>
<dbReference type="AlphaFoldDB" id="A0A8C6AF09"/>
<dbReference type="CDD" id="cd05716">
    <property type="entry name" value="IgV_pIgR_like"/>
    <property type="match status" value="1"/>
</dbReference>
<dbReference type="InterPro" id="IPR003599">
    <property type="entry name" value="Ig_sub"/>
</dbReference>
<comment type="function">
    <text evidence="15">Cell surface receptor that plays important roles in innate and adaptive immunity by amplifying inflammatory responses. Upon activation by various ligands such as PGLYRP1, HMGB1 or HSP70, multimerizes and forms a complex with transmembrane adapter TYROBP/DAP12. In turn, initiates a SYK-mediated cascade of tyrosine phosphorylation, activating multiple downstream mediators such as BTK, MAPK1, MAPK3 or phospholipase C-gamma. This cascade promotes the neutrophil- and macrophage-mediated release of pro-inflammatory cytokines and/or chemokines, as well as their migration and thereby amplifies inflammatory responses that are triggered by bacterial and fungal infections. By also promoting the amplification of inflammatory signals that are initially triggered by Toll-like receptor (TLR) and NOD-like receptor engagement, plays a major role in the pathophysiology of acute and chronic inflammatory diseases of different etiologies including septic shock and atherosclerosis.</text>
</comment>
<dbReference type="PROSITE" id="PS50835">
    <property type="entry name" value="IG_LIKE"/>
    <property type="match status" value="1"/>
</dbReference>
<evidence type="ECO:0000256" key="10">
    <source>
        <dbReference type="ARBA" id="ARBA00023136"/>
    </source>
</evidence>
<dbReference type="InterPro" id="IPR013106">
    <property type="entry name" value="Ig_V-set"/>
</dbReference>
<keyword evidence="8 17" id="KW-1133">Transmembrane helix</keyword>
<evidence type="ECO:0000256" key="18">
    <source>
        <dbReference type="SAM" id="SignalP"/>
    </source>
</evidence>
<evidence type="ECO:0000256" key="4">
    <source>
        <dbReference type="ARBA" id="ARBA00022588"/>
    </source>
</evidence>
<keyword evidence="6 18" id="KW-0732">Signal</keyword>
<dbReference type="GO" id="GO:0045087">
    <property type="term" value="P:innate immune response"/>
    <property type="evidence" value="ECO:0007669"/>
    <property type="project" value="UniProtKB-KW"/>
</dbReference>
<dbReference type="GO" id="GO:0030593">
    <property type="term" value="P:neutrophil chemotaxis"/>
    <property type="evidence" value="ECO:0007669"/>
    <property type="project" value="TreeGrafter"/>
</dbReference>
<feature type="chain" id="PRO_5034763398" description="Triggering receptor expressed on myeloid cells 1" evidence="18">
    <location>
        <begin position="18"/>
        <end position="232"/>
    </location>
</feature>
<keyword evidence="9" id="KW-1064">Adaptive immunity</keyword>
<dbReference type="SMART" id="SM00406">
    <property type="entry name" value="IGv"/>
    <property type="match status" value="1"/>
</dbReference>
<dbReference type="GO" id="GO:0002250">
    <property type="term" value="P:adaptive immune response"/>
    <property type="evidence" value="ECO:0007669"/>
    <property type="project" value="UniProtKB-KW"/>
</dbReference>
<dbReference type="GO" id="GO:0009986">
    <property type="term" value="C:cell surface"/>
    <property type="evidence" value="ECO:0007669"/>
    <property type="project" value="Ensembl"/>
</dbReference>
<protein>
    <recommendedName>
        <fullName evidence="2">Triggering receptor expressed on myeloid cells 1</fullName>
    </recommendedName>
</protein>
<dbReference type="Proteomes" id="UP000694407">
    <property type="component" value="Unplaced"/>
</dbReference>
<evidence type="ECO:0000313" key="21">
    <source>
        <dbReference type="Proteomes" id="UP000694407"/>
    </source>
</evidence>